<feature type="domain" description="Aminotransferase class I/classII large" evidence="7">
    <location>
        <begin position="34"/>
        <end position="387"/>
    </location>
</feature>
<keyword evidence="4 8" id="KW-0032">Aminotransferase</keyword>
<dbReference type="PANTHER" id="PTHR11879:SF22">
    <property type="entry name" value="ASPARTATE AMINOTRANSFERASE, MITOCHONDRIAL"/>
    <property type="match status" value="1"/>
</dbReference>
<accession>A0A4Y9S170</accession>
<dbReference type="GO" id="GO:0030170">
    <property type="term" value="F:pyridoxal phosphate binding"/>
    <property type="evidence" value="ECO:0007669"/>
    <property type="project" value="InterPro"/>
</dbReference>
<evidence type="ECO:0000256" key="2">
    <source>
        <dbReference type="ARBA" id="ARBA00007441"/>
    </source>
</evidence>
<dbReference type="EMBL" id="SPVH01000001">
    <property type="protein sequence ID" value="TFW15130.1"/>
    <property type="molecule type" value="Genomic_DNA"/>
</dbReference>
<keyword evidence="6" id="KW-0663">Pyridoxal phosphate</keyword>
<dbReference type="GO" id="GO:0005829">
    <property type="term" value="C:cytosol"/>
    <property type="evidence" value="ECO:0007669"/>
    <property type="project" value="TreeGrafter"/>
</dbReference>
<evidence type="ECO:0000313" key="8">
    <source>
        <dbReference type="EMBL" id="TFW15130.1"/>
    </source>
</evidence>
<evidence type="ECO:0000259" key="7">
    <source>
        <dbReference type="Pfam" id="PF00155"/>
    </source>
</evidence>
<evidence type="ECO:0000256" key="3">
    <source>
        <dbReference type="ARBA" id="ARBA00011738"/>
    </source>
</evidence>
<dbReference type="Gene3D" id="3.90.1150.10">
    <property type="entry name" value="Aspartate Aminotransferase, domain 1"/>
    <property type="match status" value="1"/>
</dbReference>
<sequence length="398" mass="42174">MTGSSASVFSGLAPQAPDGLLALIGAYRSDPRPDKLDLGVGVYRDARGRTPVFAAVKAAERLLVEGQDTKAYLGAEGDVGYLEALRPLVFGARAQADVFGVQTPGGTGALRLAAELLAAGRPGAKLFVGAPTWPNHEQIFEAAGVTLATYDYFDAASQTVRFEAMIAALATAAPGDAVLLQGACHNPTGADLTKDQWRTVADLVAERGLFPIIDLAYQGLGRGLEDDALGMRLILAAVPEALVAYSCDKNFGLYRERTGALFAACDHPQRLSKAGSNILALARANWSMPPDHGAAVVRTILSDSDLATMWAAELETMRQRLIDVRAALANHGPDLVALKDQNGLFACLPLTQHQVGRFRDDHAVYLAGSGRINLAGLTVEAVPDFIRAYQTLRQPLSA</sequence>
<evidence type="ECO:0000256" key="4">
    <source>
        <dbReference type="ARBA" id="ARBA00022576"/>
    </source>
</evidence>
<comment type="cofactor">
    <cofactor evidence="1">
        <name>pyridoxal 5'-phosphate</name>
        <dbReference type="ChEBI" id="CHEBI:597326"/>
    </cofactor>
</comment>
<dbReference type="InterPro" id="IPR015422">
    <property type="entry name" value="PyrdxlP-dep_Trfase_small"/>
</dbReference>
<keyword evidence="9" id="KW-1185">Reference proteome</keyword>
<dbReference type="InterPro" id="IPR000796">
    <property type="entry name" value="Asp_trans"/>
</dbReference>
<dbReference type="InterPro" id="IPR004839">
    <property type="entry name" value="Aminotransferase_I/II_large"/>
</dbReference>
<name>A0A4Y9S170_9CAUL</name>
<dbReference type="OrthoDB" id="9766445at2"/>
<dbReference type="RefSeq" id="WP_135193127.1">
    <property type="nucleotide sequence ID" value="NZ_SPVH01000001.1"/>
</dbReference>
<dbReference type="Pfam" id="PF00155">
    <property type="entry name" value="Aminotran_1_2"/>
    <property type="match status" value="1"/>
</dbReference>
<dbReference type="GO" id="GO:0042802">
    <property type="term" value="F:identical protein binding"/>
    <property type="evidence" value="ECO:0007669"/>
    <property type="project" value="TreeGrafter"/>
</dbReference>
<dbReference type="AlphaFoldDB" id="A0A4Y9S170"/>
<proteinExistence type="inferred from homology"/>
<dbReference type="InterPro" id="IPR015424">
    <property type="entry name" value="PyrdxlP-dep_Trfase"/>
</dbReference>
<gene>
    <name evidence="8" type="ORF">EGY25_00620</name>
</gene>
<evidence type="ECO:0000313" key="9">
    <source>
        <dbReference type="Proteomes" id="UP000298216"/>
    </source>
</evidence>
<dbReference type="GO" id="GO:0004838">
    <property type="term" value="F:L-tyrosine-2-oxoglutarate transaminase activity"/>
    <property type="evidence" value="ECO:0007669"/>
    <property type="project" value="TreeGrafter"/>
</dbReference>
<dbReference type="NCBIfam" id="NF006719">
    <property type="entry name" value="PRK09257.1"/>
    <property type="match status" value="1"/>
</dbReference>
<protein>
    <submittedName>
        <fullName evidence="8">Aspartate/tyrosine/aromatic aminotransferase</fullName>
    </submittedName>
</protein>
<dbReference type="PRINTS" id="PR00799">
    <property type="entry name" value="TRANSAMINASE"/>
</dbReference>
<dbReference type="SUPFAM" id="SSF53383">
    <property type="entry name" value="PLP-dependent transferases"/>
    <property type="match status" value="1"/>
</dbReference>
<dbReference type="Proteomes" id="UP000298216">
    <property type="component" value="Unassembled WGS sequence"/>
</dbReference>
<keyword evidence="5 8" id="KW-0808">Transferase</keyword>
<dbReference type="CDD" id="cd00609">
    <property type="entry name" value="AAT_like"/>
    <property type="match status" value="1"/>
</dbReference>
<evidence type="ECO:0000256" key="5">
    <source>
        <dbReference type="ARBA" id="ARBA00022679"/>
    </source>
</evidence>
<dbReference type="GO" id="GO:0004069">
    <property type="term" value="F:L-aspartate:2-oxoglutarate aminotransferase activity"/>
    <property type="evidence" value="ECO:0007669"/>
    <property type="project" value="TreeGrafter"/>
</dbReference>
<evidence type="ECO:0000256" key="1">
    <source>
        <dbReference type="ARBA" id="ARBA00001933"/>
    </source>
</evidence>
<dbReference type="Gene3D" id="3.40.640.10">
    <property type="entry name" value="Type I PLP-dependent aspartate aminotransferase-like (Major domain)"/>
    <property type="match status" value="1"/>
</dbReference>
<dbReference type="GO" id="GO:0033585">
    <property type="term" value="P:L-phenylalanine biosynthetic process from chorismate via phenylpyruvate"/>
    <property type="evidence" value="ECO:0007669"/>
    <property type="project" value="TreeGrafter"/>
</dbReference>
<organism evidence="8 9">
    <name type="scientific">Brevundimonas intermedia</name>
    <dbReference type="NCBI Taxonomy" id="74315"/>
    <lineage>
        <taxon>Bacteria</taxon>
        <taxon>Pseudomonadati</taxon>
        <taxon>Pseudomonadota</taxon>
        <taxon>Alphaproteobacteria</taxon>
        <taxon>Caulobacterales</taxon>
        <taxon>Caulobacteraceae</taxon>
        <taxon>Brevundimonas</taxon>
    </lineage>
</organism>
<dbReference type="PANTHER" id="PTHR11879">
    <property type="entry name" value="ASPARTATE AMINOTRANSFERASE"/>
    <property type="match status" value="1"/>
</dbReference>
<comment type="similarity">
    <text evidence="2">Belongs to the class-I pyridoxal-phosphate-dependent aminotransferase family.</text>
</comment>
<comment type="caution">
    <text evidence="8">The sequence shown here is derived from an EMBL/GenBank/DDBJ whole genome shotgun (WGS) entry which is preliminary data.</text>
</comment>
<comment type="subunit">
    <text evidence="3">Homodimer.</text>
</comment>
<evidence type="ECO:0000256" key="6">
    <source>
        <dbReference type="ARBA" id="ARBA00022898"/>
    </source>
</evidence>
<reference evidence="8 9" key="1">
    <citation type="submission" date="2019-03" db="EMBL/GenBank/DDBJ databases">
        <title>Draft genome of Brevundimonas sp. a heavy metal resistant soil bacteria.</title>
        <authorList>
            <person name="Soto J."/>
        </authorList>
    </citation>
    <scope>NUCLEOTIDE SEQUENCE [LARGE SCALE GENOMIC DNA]</scope>
    <source>
        <strain evidence="8 9">B-10</strain>
    </source>
</reference>
<dbReference type="InterPro" id="IPR015421">
    <property type="entry name" value="PyrdxlP-dep_Trfase_major"/>
</dbReference>